<reference evidence="1 2" key="2">
    <citation type="submission" date="2008-10" db="EMBL/GenBank/DDBJ databases">
        <authorList>
            <person name="Fulton L."/>
            <person name="Clifton S."/>
            <person name="Fulton B."/>
            <person name="Xu J."/>
            <person name="Minx P."/>
            <person name="Pepin K.H."/>
            <person name="Johnson M."/>
            <person name="Bhonagiri V."/>
            <person name="Nash W.E."/>
            <person name="Mardis E.R."/>
            <person name="Wilson R.K."/>
        </authorList>
    </citation>
    <scope>NUCLEOTIDE SEQUENCE [LARGE SCALE GENOMIC DNA]</scope>
    <source>
        <strain evidence="1 2">DSM 18315</strain>
    </source>
</reference>
<dbReference type="GeneID" id="93409729"/>
<protein>
    <submittedName>
        <fullName evidence="1">Uncharacterized protein</fullName>
    </submittedName>
</protein>
<gene>
    <name evidence="1" type="ORF">PRABACTJOHN_00665</name>
</gene>
<dbReference type="Proteomes" id="UP000005510">
    <property type="component" value="Unassembled WGS sequence"/>
</dbReference>
<organism evidence="1 2">
    <name type="scientific">Parabacteroides johnsonii DSM 18315</name>
    <dbReference type="NCBI Taxonomy" id="537006"/>
    <lineage>
        <taxon>Bacteria</taxon>
        <taxon>Pseudomonadati</taxon>
        <taxon>Bacteroidota</taxon>
        <taxon>Bacteroidia</taxon>
        <taxon>Bacteroidales</taxon>
        <taxon>Tannerellaceae</taxon>
        <taxon>Parabacteroides</taxon>
    </lineage>
</organism>
<dbReference type="AlphaFoldDB" id="B7B6M2"/>
<dbReference type="HOGENOM" id="CLU_3171217_0_0_10"/>
<evidence type="ECO:0000313" key="1">
    <source>
        <dbReference type="EMBL" id="EEC97914.1"/>
    </source>
</evidence>
<evidence type="ECO:0000313" key="2">
    <source>
        <dbReference type="Proteomes" id="UP000005510"/>
    </source>
</evidence>
<proteinExistence type="predicted"/>
<sequence length="47" mass="5529">MGNDNRFYGDEVFYHGGGDRLCGDKRQIDGEKLAFPKKKRCLNLFYR</sequence>
<dbReference type="EMBL" id="ABYH01000046">
    <property type="protein sequence ID" value="EEC97914.1"/>
    <property type="molecule type" value="Genomic_DNA"/>
</dbReference>
<comment type="caution">
    <text evidence="1">The sequence shown here is derived from an EMBL/GenBank/DDBJ whole genome shotgun (WGS) entry which is preliminary data.</text>
</comment>
<name>B7B6M2_9BACT</name>
<dbReference type="RefSeq" id="WP_008146818.1">
    <property type="nucleotide sequence ID" value="NZ_CP102285.1"/>
</dbReference>
<reference evidence="1 2" key="1">
    <citation type="submission" date="2008-10" db="EMBL/GenBank/DDBJ databases">
        <title>Draft genome sequence of Parabacteroides johnsonii (DSM 18315).</title>
        <authorList>
            <person name="Sudarsanam P."/>
            <person name="Ley R."/>
            <person name="Guruge J."/>
            <person name="Turnbaugh P.J."/>
            <person name="Mahowald M."/>
            <person name="Liep D."/>
            <person name="Gordon J."/>
        </authorList>
    </citation>
    <scope>NUCLEOTIDE SEQUENCE [LARGE SCALE GENOMIC DNA]</scope>
    <source>
        <strain evidence="1 2">DSM 18315</strain>
    </source>
</reference>
<dbReference type="STRING" id="537006.PRABACTJOHN_00665"/>
<accession>B7B6M2</accession>